<comment type="caution">
    <text evidence="3">The sequence shown here is derived from an EMBL/GenBank/DDBJ whole genome shotgun (WGS) entry which is preliminary data.</text>
</comment>
<dbReference type="EMBL" id="SADD01000019">
    <property type="protein sequence ID" value="RVU41030.1"/>
    <property type="molecule type" value="Genomic_DNA"/>
</dbReference>
<name>A0ABY0CMY6_9DELT</name>
<dbReference type="Gene3D" id="3.60.160.10">
    <property type="entry name" value="Mitochondrial biogenesis AIM24"/>
    <property type="match status" value="1"/>
</dbReference>
<evidence type="ECO:0000313" key="3">
    <source>
        <dbReference type="EMBL" id="RVU41030.1"/>
    </source>
</evidence>
<feature type="region of interest" description="Disordered" evidence="2">
    <location>
        <begin position="370"/>
        <end position="389"/>
    </location>
</feature>
<organism evidence="3 4">
    <name type="scientific">Lujinxingia sediminis</name>
    <dbReference type="NCBI Taxonomy" id="2480984"/>
    <lineage>
        <taxon>Bacteria</taxon>
        <taxon>Deltaproteobacteria</taxon>
        <taxon>Bradymonadales</taxon>
        <taxon>Lujinxingiaceae</taxon>
        <taxon>Lujinxingia</taxon>
    </lineage>
</organism>
<proteinExistence type="predicted"/>
<gene>
    <name evidence="3" type="ORF">EA187_19205</name>
</gene>
<sequence>MRLVAALTAALLKALLIVAGLMLLLFAGALLLGQAGPHLREVVETPQRLNDLQNARERDIAEAARQLALASGHQARIVAIDHQRQRALQSWEQETRAELARMEAAARDQVARTRQSVEQSRRAVEQSTRRMEARYCASLNPVDWWTCRTLRAQVERLEASAAMQRQAVARSARQIETQARQDAERFRASAEERLNASTAELEAHLEESERALLELEASRTALLEQAHSYQTEEERLRRERWLILEFQKRWPGLLAIALLIALSPYIRRTLWYFVGLPLLTRAPGIQLAPPPADRDAADGESGSAVFACPQLQCSSAERTLTLSLAPGDRLLARPGYILSDRQGASTALFFDRRAPNISFISGLTLLTRLKGTHPPETAGEPAAQNPDQEPLREVLLGSPHDADAYLMRVDLHEHPGLVFRASRVVAVRGDIRIEARWRLFNLHAWATSQVRFLIFSGTGSLILEGYGDVSAHPLHDASARAEKRQPNVLGFDTRLSYRTRRAATFLPYLLDPEREPLVVDLFEGRGTYFFEKNPAARKRDRSPAEVVAGFFLDATRRLLGI</sequence>
<evidence type="ECO:0000256" key="1">
    <source>
        <dbReference type="SAM" id="Coils"/>
    </source>
</evidence>
<protein>
    <submittedName>
        <fullName evidence="3">Uncharacterized protein</fullName>
    </submittedName>
</protein>
<evidence type="ECO:0000313" key="4">
    <source>
        <dbReference type="Proteomes" id="UP000282926"/>
    </source>
</evidence>
<evidence type="ECO:0000256" key="2">
    <source>
        <dbReference type="SAM" id="MobiDB-lite"/>
    </source>
</evidence>
<dbReference type="Proteomes" id="UP000282926">
    <property type="component" value="Unassembled WGS sequence"/>
</dbReference>
<keyword evidence="4" id="KW-1185">Reference proteome</keyword>
<accession>A0ABY0CMY6</accession>
<dbReference type="InterPro" id="IPR016031">
    <property type="entry name" value="Trp_RNA-bd_attenuator-like_dom"/>
</dbReference>
<dbReference type="RefSeq" id="WP_127781336.1">
    <property type="nucleotide sequence ID" value="NZ_SADD01000019.1"/>
</dbReference>
<dbReference type="InterPro" id="IPR036983">
    <property type="entry name" value="AIM24_sf"/>
</dbReference>
<reference evidence="3 4" key="1">
    <citation type="submission" date="2019-01" db="EMBL/GenBank/DDBJ databases">
        <title>Lujinxingia litoralis gen. nov., sp. nov. and Lujinxingia sediminis gen. nov., sp. nov., new members in the order Bradymonadales, isolated from coastal sediment.</title>
        <authorList>
            <person name="Li C.-M."/>
        </authorList>
    </citation>
    <scope>NUCLEOTIDE SEQUENCE [LARGE SCALE GENOMIC DNA]</scope>
    <source>
        <strain evidence="3 4">SEH01</strain>
    </source>
</reference>
<keyword evidence="1" id="KW-0175">Coiled coil</keyword>
<feature type="coiled-coil region" evidence="1">
    <location>
        <begin position="147"/>
        <end position="239"/>
    </location>
</feature>
<dbReference type="SUPFAM" id="SSF51219">
    <property type="entry name" value="TRAP-like"/>
    <property type="match status" value="1"/>
</dbReference>